<feature type="domain" description="Thioredoxin" evidence="1">
    <location>
        <begin position="14"/>
        <end position="83"/>
    </location>
</feature>
<dbReference type="InterPro" id="IPR036249">
    <property type="entry name" value="Thioredoxin-like_sf"/>
</dbReference>
<dbReference type="CDD" id="cd02947">
    <property type="entry name" value="TRX_family"/>
    <property type="match status" value="1"/>
</dbReference>
<dbReference type="Proteomes" id="UP000559809">
    <property type="component" value="Unassembled WGS sequence"/>
</dbReference>
<dbReference type="SUPFAM" id="SSF52833">
    <property type="entry name" value="Thioredoxin-like"/>
    <property type="match status" value="1"/>
</dbReference>
<reference evidence="2 3" key="1">
    <citation type="submission" date="2020-07" db="EMBL/GenBank/DDBJ databases">
        <title>Taxonomic revisions and descriptions of new bacterial species based on genomic comparisons in the high-G+C-content subgroup of the family Alcaligenaceae.</title>
        <authorList>
            <person name="Szabo A."/>
            <person name="Felfoldi T."/>
        </authorList>
    </citation>
    <scope>NUCLEOTIDE SEQUENCE [LARGE SCALE GENOMIC DNA]</scope>
    <source>
        <strain evidence="2 3">LMG 24012</strain>
    </source>
</reference>
<evidence type="ECO:0000259" key="1">
    <source>
        <dbReference type="Pfam" id="PF00085"/>
    </source>
</evidence>
<dbReference type="InterPro" id="IPR013766">
    <property type="entry name" value="Thioredoxin_domain"/>
</dbReference>
<dbReference type="RefSeq" id="WP_180154682.1">
    <property type="nucleotide sequence ID" value="NZ_JACCEM010000004.1"/>
</dbReference>
<dbReference type="Gene3D" id="3.40.30.10">
    <property type="entry name" value="Glutaredoxin"/>
    <property type="match status" value="1"/>
</dbReference>
<dbReference type="Pfam" id="PF00085">
    <property type="entry name" value="Thioredoxin"/>
    <property type="match status" value="1"/>
</dbReference>
<evidence type="ECO:0000313" key="3">
    <source>
        <dbReference type="Proteomes" id="UP000559809"/>
    </source>
</evidence>
<accession>A0A853FTV8</accession>
<name>A0A853FTV8_9BURK</name>
<evidence type="ECO:0000313" key="2">
    <source>
        <dbReference type="EMBL" id="NYT49384.1"/>
    </source>
</evidence>
<proteinExistence type="predicted"/>
<keyword evidence="3" id="KW-1185">Reference proteome</keyword>
<gene>
    <name evidence="2" type="ORF">H0A72_08700</name>
</gene>
<organism evidence="2 3">
    <name type="scientific">Parapusillimonas granuli</name>
    <dbReference type="NCBI Taxonomy" id="380911"/>
    <lineage>
        <taxon>Bacteria</taxon>
        <taxon>Pseudomonadati</taxon>
        <taxon>Pseudomonadota</taxon>
        <taxon>Betaproteobacteria</taxon>
        <taxon>Burkholderiales</taxon>
        <taxon>Alcaligenaceae</taxon>
        <taxon>Parapusillimonas</taxon>
    </lineage>
</organism>
<dbReference type="AlphaFoldDB" id="A0A853FTV8"/>
<comment type="caution">
    <text evidence="2">The sequence shown here is derived from an EMBL/GenBank/DDBJ whole genome shotgun (WGS) entry which is preliminary data.</text>
</comment>
<sequence>MPVYDPQHDTPALQARLARREGLVIACYCAAWCDTCRQYRPDFDGLAQKWPQHAFVWVDIEECPELLDDEDVENFPTILVQSQEGNLFFGTMLPYIGHLEKLVASLQDAAEVIEGGPGQLGTLLPAAAQ</sequence>
<dbReference type="EMBL" id="JACCEM010000004">
    <property type="protein sequence ID" value="NYT49384.1"/>
    <property type="molecule type" value="Genomic_DNA"/>
</dbReference>
<protein>
    <submittedName>
        <fullName evidence="2">Thioredoxin family protein</fullName>
    </submittedName>
</protein>